<dbReference type="EMBL" id="BMWX01000001">
    <property type="protein sequence ID" value="GGZ16551.1"/>
    <property type="molecule type" value="Genomic_DNA"/>
</dbReference>
<keyword evidence="6" id="KW-0732">Signal</keyword>
<accession>A0A918PPF1</accession>
<reference evidence="8" key="1">
    <citation type="journal article" date="2014" name="Int. J. Syst. Evol. Microbiol.">
        <title>Complete genome sequence of Corynebacterium casei LMG S-19264T (=DSM 44701T), isolated from a smear-ripened cheese.</title>
        <authorList>
            <consortium name="US DOE Joint Genome Institute (JGI-PGF)"/>
            <person name="Walter F."/>
            <person name="Albersmeier A."/>
            <person name="Kalinowski J."/>
            <person name="Ruckert C."/>
        </authorList>
    </citation>
    <scope>NUCLEOTIDE SEQUENCE</scope>
    <source>
        <strain evidence="8">KCTC 12368</strain>
    </source>
</reference>
<feature type="compositionally biased region" description="Polar residues" evidence="5">
    <location>
        <begin position="499"/>
        <end position="511"/>
    </location>
</feature>
<protein>
    <recommendedName>
        <fullName evidence="7">Sulfatase N-terminal domain-containing protein</fullName>
    </recommendedName>
</protein>
<dbReference type="SUPFAM" id="SSF53649">
    <property type="entry name" value="Alkaline phosphatase-like"/>
    <property type="match status" value="1"/>
</dbReference>
<dbReference type="AlphaFoldDB" id="A0A918PPF1"/>
<reference evidence="8" key="2">
    <citation type="submission" date="2020-09" db="EMBL/GenBank/DDBJ databases">
        <authorList>
            <person name="Sun Q."/>
            <person name="Kim S."/>
        </authorList>
    </citation>
    <scope>NUCLEOTIDE SEQUENCE</scope>
    <source>
        <strain evidence="8">KCTC 12368</strain>
    </source>
</reference>
<dbReference type="GO" id="GO:0046872">
    <property type="term" value="F:metal ion binding"/>
    <property type="evidence" value="ECO:0007669"/>
    <property type="project" value="UniProtKB-KW"/>
</dbReference>
<feature type="signal peptide" evidence="6">
    <location>
        <begin position="1"/>
        <end position="27"/>
    </location>
</feature>
<organism evidence="8 9">
    <name type="scientific">Echinicola pacifica</name>
    <dbReference type="NCBI Taxonomy" id="346377"/>
    <lineage>
        <taxon>Bacteria</taxon>
        <taxon>Pseudomonadati</taxon>
        <taxon>Bacteroidota</taxon>
        <taxon>Cytophagia</taxon>
        <taxon>Cytophagales</taxon>
        <taxon>Cyclobacteriaceae</taxon>
        <taxon>Echinicola</taxon>
    </lineage>
</organism>
<evidence type="ECO:0000256" key="2">
    <source>
        <dbReference type="ARBA" id="ARBA00022723"/>
    </source>
</evidence>
<dbReference type="PROSITE" id="PS00149">
    <property type="entry name" value="SULFATASE_2"/>
    <property type="match status" value="1"/>
</dbReference>
<dbReference type="Gene3D" id="3.40.720.10">
    <property type="entry name" value="Alkaline Phosphatase, subunit A"/>
    <property type="match status" value="1"/>
</dbReference>
<dbReference type="Gene3D" id="3.30.1120.10">
    <property type="match status" value="1"/>
</dbReference>
<keyword evidence="3" id="KW-0378">Hydrolase</keyword>
<evidence type="ECO:0000313" key="8">
    <source>
        <dbReference type="EMBL" id="GGZ16551.1"/>
    </source>
</evidence>
<sequence>MNKIVIVQRLFLLLVGAALFFACAPQAPSSPGKPNIILIVADDLGYSDLGSFGGEIESPVLDKLAEEGLRLPNMHNAGMCVISRSSMLTGKWWPAVGYGIENGENLAQKLQHEGYRTGLIGKWHLKGKPNDKGFDYFFGFLGGYSTYFNGSADYRINDQEFNDFDPGFYSTDAFSDRAVEFVKADTSAQKEPFFLYLSYQSPHNPLQAPKEDIMKYRGSYLSGWQASRDRRIQRQIELGIITKDTPLPAYPQNLPDWETLTDAQKDLEDLRMSVYAAMVERMDRGIGKLMASLRETGQDENTLIVFLSDNGTDSFSVMDAQLLQKGLLPGDIGSNYQPGTGWAYASGTPQRLYKISQHGGGVKTGAIAWWPSTIKKMGEISFAPLHVVDILPTFMDIASPSDQNMAQQKSDKSLAGESFAPLLKGQNWSRQEPMFFQFMDNRAIRTADWSLVEVDGSGWELYNTQEDPLETKDLSSQNKSKLRELNQQWLSWWKAESGESNYEPTSTQNSPHYKPQGDRGTGNNYIPSAMPTKLQSKYPLN</sequence>
<feature type="chain" id="PRO_5037861896" description="Sulfatase N-terminal domain-containing protein" evidence="6">
    <location>
        <begin position="28"/>
        <end position="541"/>
    </location>
</feature>
<dbReference type="PROSITE" id="PS51257">
    <property type="entry name" value="PROKAR_LIPOPROTEIN"/>
    <property type="match status" value="1"/>
</dbReference>
<dbReference type="Proteomes" id="UP000619457">
    <property type="component" value="Unassembled WGS sequence"/>
</dbReference>
<name>A0A918PPF1_9BACT</name>
<keyword evidence="2" id="KW-0479">Metal-binding</keyword>
<proteinExistence type="inferred from homology"/>
<dbReference type="RefSeq" id="WP_018474120.1">
    <property type="nucleotide sequence ID" value="NZ_BMWX01000001.1"/>
</dbReference>
<dbReference type="CDD" id="cd16025">
    <property type="entry name" value="PAS_like"/>
    <property type="match status" value="1"/>
</dbReference>
<feature type="domain" description="Sulfatase N-terminal" evidence="7">
    <location>
        <begin position="34"/>
        <end position="398"/>
    </location>
</feature>
<comment type="caution">
    <text evidence="8">The sequence shown here is derived from an EMBL/GenBank/DDBJ whole genome shotgun (WGS) entry which is preliminary data.</text>
</comment>
<dbReference type="GO" id="GO:0004065">
    <property type="term" value="F:arylsulfatase activity"/>
    <property type="evidence" value="ECO:0007669"/>
    <property type="project" value="TreeGrafter"/>
</dbReference>
<dbReference type="InterPro" id="IPR050738">
    <property type="entry name" value="Sulfatase"/>
</dbReference>
<dbReference type="Pfam" id="PF00884">
    <property type="entry name" value="Sulfatase"/>
    <property type="match status" value="1"/>
</dbReference>
<evidence type="ECO:0000256" key="5">
    <source>
        <dbReference type="SAM" id="MobiDB-lite"/>
    </source>
</evidence>
<evidence type="ECO:0000256" key="1">
    <source>
        <dbReference type="ARBA" id="ARBA00008779"/>
    </source>
</evidence>
<evidence type="ECO:0000256" key="3">
    <source>
        <dbReference type="ARBA" id="ARBA00022801"/>
    </source>
</evidence>
<evidence type="ECO:0000259" key="7">
    <source>
        <dbReference type="Pfam" id="PF00884"/>
    </source>
</evidence>
<keyword evidence="9" id="KW-1185">Reference proteome</keyword>
<gene>
    <name evidence="8" type="ORF">GCM10007049_06150</name>
</gene>
<dbReference type="InterPro" id="IPR024607">
    <property type="entry name" value="Sulfatase_CS"/>
</dbReference>
<evidence type="ECO:0000256" key="6">
    <source>
        <dbReference type="SAM" id="SignalP"/>
    </source>
</evidence>
<comment type="similarity">
    <text evidence="1">Belongs to the sulfatase family.</text>
</comment>
<keyword evidence="4" id="KW-0106">Calcium</keyword>
<evidence type="ECO:0000256" key="4">
    <source>
        <dbReference type="ARBA" id="ARBA00022837"/>
    </source>
</evidence>
<dbReference type="InterPro" id="IPR000917">
    <property type="entry name" value="Sulfatase_N"/>
</dbReference>
<dbReference type="InterPro" id="IPR017850">
    <property type="entry name" value="Alkaline_phosphatase_core_sf"/>
</dbReference>
<dbReference type="PANTHER" id="PTHR42693:SF53">
    <property type="entry name" value="ENDO-4-O-SULFATASE"/>
    <property type="match status" value="1"/>
</dbReference>
<dbReference type="PANTHER" id="PTHR42693">
    <property type="entry name" value="ARYLSULFATASE FAMILY MEMBER"/>
    <property type="match status" value="1"/>
</dbReference>
<evidence type="ECO:0000313" key="9">
    <source>
        <dbReference type="Proteomes" id="UP000619457"/>
    </source>
</evidence>
<feature type="region of interest" description="Disordered" evidence="5">
    <location>
        <begin position="499"/>
        <end position="541"/>
    </location>
</feature>